<dbReference type="Pfam" id="PF18877">
    <property type="entry name" value="SSSPR-51"/>
    <property type="match status" value="5"/>
</dbReference>
<dbReference type="Gene3D" id="3.10.20.320">
    <property type="entry name" value="Putative peptidoglycan bound protein (lpxtg motif)"/>
    <property type="match status" value="1"/>
</dbReference>
<dbReference type="RefSeq" id="WP_278476726.1">
    <property type="nucleotide sequence ID" value="NZ_JABZRE010000001.1"/>
</dbReference>
<keyword evidence="2" id="KW-0472">Membrane</keyword>
<evidence type="ECO:0000259" key="3">
    <source>
        <dbReference type="Pfam" id="PF06458"/>
    </source>
</evidence>
<protein>
    <submittedName>
        <fullName evidence="4">MucBP domain-containing protein</fullName>
    </submittedName>
</protein>
<dbReference type="NCBIfam" id="TIGR04308">
    <property type="entry name" value="repeat_SSSPR51"/>
    <property type="match status" value="5"/>
</dbReference>
<gene>
    <name evidence="4" type="ORF">HXM94_00595</name>
</gene>
<keyword evidence="2" id="KW-1133">Transmembrane helix</keyword>
<proteinExistence type="predicted"/>
<keyword evidence="1" id="KW-0677">Repeat</keyword>
<accession>A0A930E1U2</accession>
<dbReference type="AlphaFoldDB" id="A0A930E1U2"/>
<evidence type="ECO:0000256" key="1">
    <source>
        <dbReference type="ARBA" id="ARBA00022737"/>
    </source>
</evidence>
<dbReference type="Proteomes" id="UP000758611">
    <property type="component" value="Unassembled WGS sequence"/>
</dbReference>
<feature type="domain" description="MucBP" evidence="3">
    <location>
        <begin position="399"/>
        <end position="467"/>
    </location>
</feature>
<evidence type="ECO:0000313" key="5">
    <source>
        <dbReference type="Proteomes" id="UP000758611"/>
    </source>
</evidence>
<evidence type="ECO:0000313" key="4">
    <source>
        <dbReference type="EMBL" id="MBF1306272.1"/>
    </source>
</evidence>
<reference evidence="4" key="1">
    <citation type="submission" date="2020-04" db="EMBL/GenBank/DDBJ databases">
        <title>Deep metagenomics examines the oral microbiome during advanced dental caries in children, revealing novel taxa and co-occurrences with host molecules.</title>
        <authorList>
            <person name="Baker J.L."/>
            <person name="Morton J.T."/>
            <person name="Dinis M."/>
            <person name="Alvarez R."/>
            <person name="Tran N.C."/>
            <person name="Knight R."/>
            <person name="Edlund A."/>
        </authorList>
    </citation>
    <scope>NUCLEOTIDE SEQUENCE</scope>
    <source>
        <strain evidence="4">JCVI_23_bin.11</strain>
    </source>
</reference>
<sequence length="833" mass="92835">MNNKKKQIVAKLAGVTMLTTTALGTVAPMAGVIPGVISMAEGVQVESLTGSIEATSQTVAGADGILETKTNTTNLNIDKYVANLKLNGSPKNGDKVLISSNFSLVSENGLDIKIGDIVVGRLAYKNIDWSTEEKLDNTYYYELTFNKAIENYQNPTFSISGFNMNGNVSKFYKEGGNVINYYIKAGDKKIEKKIRLKGQNKIDSAQINSKWVENWRIANSDGNKLTGLSFPFVFSQKVGANEPLKAGDKITVEIGENSPIAVTLVNGLEINKPILVNNDTKDRFNSQYSVNPKTGFIKNYPNQPKIKFTEVSPKKFVFELLDTPNEGQTLHLDNFLKTTILDQSAKSVDFEKKQLKNINIKTTIYRGNQKLKEVNQSDYADIQGQGISADAQKIKRGSVIVNFVDEAGKQIKKFDAPVTLEPEGTNYKIDPATYKIEGYTYKGLYKGSAPLTGKVKEGQTSITLEYKAIPKVKEEDDVEITTRWVDEAGKTLKPEAKGDKPQEPGKVDGYTFVKTERDKANENIYKHIFKKNEEPKKVVTRFIDEDGNLIKEKPGDSPKEEIPNYIFVRTEKDKDGNTIHHYKSIITIFKDEEGNVLKTDKGKKSTEKITGYTFIKTEIDKDGNTVHIYHKIVTKFINIKDGKEIILKTVDGDQPKEEINGYTFVETKKDPKTGDVNHFYKDNDPAPIETITIFKDENGNVIKTEKGKKDPDKIPGYTFIKTEVDKDGNTVHIYHKIVTKFVTTKDGKDFVLKTKDGDQPKEDIDGYDYEKTEKDEKTGDVTHRYKVKAKVADKKEAVKTGASAGQFILPLVGLGGLGGLVTFAAKRKAKKKG</sequence>
<keyword evidence="2" id="KW-0812">Transmembrane</keyword>
<dbReference type="Pfam" id="PF06458">
    <property type="entry name" value="MucBP"/>
    <property type="match status" value="1"/>
</dbReference>
<dbReference type="EMBL" id="JABZRE010000001">
    <property type="protein sequence ID" value="MBF1306272.1"/>
    <property type="molecule type" value="Genomic_DNA"/>
</dbReference>
<dbReference type="InterPro" id="IPR027579">
    <property type="entry name" value="SSSPR51_Rpt"/>
</dbReference>
<organism evidence="4 5">
    <name type="scientific">Parvimonas micra</name>
    <dbReference type="NCBI Taxonomy" id="33033"/>
    <lineage>
        <taxon>Bacteria</taxon>
        <taxon>Bacillati</taxon>
        <taxon>Bacillota</taxon>
        <taxon>Tissierellia</taxon>
        <taxon>Tissierellales</taxon>
        <taxon>Peptoniphilaceae</taxon>
        <taxon>Parvimonas</taxon>
    </lineage>
</organism>
<comment type="caution">
    <text evidence="4">The sequence shown here is derived from an EMBL/GenBank/DDBJ whole genome shotgun (WGS) entry which is preliminary data.</text>
</comment>
<dbReference type="InterPro" id="IPR009459">
    <property type="entry name" value="MucBP_dom"/>
</dbReference>
<evidence type="ECO:0000256" key="2">
    <source>
        <dbReference type="SAM" id="Phobius"/>
    </source>
</evidence>
<name>A0A930E1U2_9FIRM</name>
<feature type="transmembrane region" description="Helical" evidence="2">
    <location>
        <begin position="807"/>
        <end position="825"/>
    </location>
</feature>